<feature type="compositionally biased region" description="Low complexity" evidence="1">
    <location>
        <begin position="90"/>
        <end position="100"/>
    </location>
</feature>
<name>A0AAN7KAR5_9MYRT</name>
<comment type="caution">
    <text evidence="2">The sequence shown here is derived from an EMBL/GenBank/DDBJ whole genome shotgun (WGS) entry which is preliminary data.</text>
</comment>
<reference evidence="2 3" key="1">
    <citation type="journal article" date="2023" name="Hortic Res">
        <title>Pangenome of water caltrop reveals structural variations and asymmetric subgenome divergence after allopolyploidization.</title>
        <authorList>
            <person name="Zhang X."/>
            <person name="Chen Y."/>
            <person name="Wang L."/>
            <person name="Yuan Y."/>
            <person name="Fang M."/>
            <person name="Shi L."/>
            <person name="Lu R."/>
            <person name="Comes H.P."/>
            <person name="Ma Y."/>
            <person name="Chen Y."/>
            <person name="Huang G."/>
            <person name="Zhou Y."/>
            <person name="Zheng Z."/>
            <person name="Qiu Y."/>
        </authorList>
    </citation>
    <scope>NUCLEOTIDE SEQUENCE [LARGE SCALE GENOMIC DNA]</scope>
    <source>
        <tissue evidence="2">Roots</tissue>
    </source>
</reference>
<organism evidence="2 3">
    <name type="scientific">Trapa incisa</name>
    <dbReference type="NCBI Taxonomy" id="236973"/>
    <lineage>
        <taxon>Eukaryota</taxon>
        <taxon>Viridiplantae</taxon>
        <taxon>Streptophyta</taxon>
        <taxon>Embryophyta</taxon>
        <taxon>Tracheophyta</taxon>
        <taxon>Spermatophyta</taxon>
        <taxon>Magnoliopsida</taxon>
        <taxon>eudicotyledons</taxon>
        <taxon>Gunneridae</taxon>
        <taxon>Pentapetalae</taxon>
        <taxon>rosids</taxon>
        <taxon>malvids</taxon>
        <taxon>Myrtales</taxon>
        <taxon>Lythraceae</taxon>
        <taxon>Trapa</taxon>
    </lineage>
</organism>
<dbReference type="EMBL" id="JAXIOK010000008">
    <property type="protein sequence ID" value="KAK4763494.1"/>
    <property type="molecule type" value="Genomic_DNA"/>
</dbReference>
<protein>
    <submittedName>
        <fullName evidence="2">Uncharacterized protein</fullName>
    </submittedName>
</protein>
<feature type="region of interest" description="Disordered" evidence="1">
    <location>
        <begin position="26"/>
        <end position="126"/>
    </location>
</feature>
<dbReference type="AlphaFoldDB" id="A0AAN7KAR5"/>
<feature type="compositionally biased region" description="Basic and acidic residues" evidence="1">
    <location>
        <begin position="108"/>
        <end position="126"/>
    </location>
</feature>
<sequence>MSSRPTTPSYHLSPVHLLRHYRGEMTDSYHTSPKKSNFDAADQWETDSPSYPGEGSSSGHQHHHNHQFSGRQNHQRETEMTGTYAERVEAQGQNPAQEAAAPPPQHNIDIEPGDRDFSFDRRTGGT</sequence>
<proteinExistence type="predicted"/>
<accession>A0AAN7KAR5</accession>
<evidence type="ECO:0000313" key="2">
    <source>
        <dbReference type="EMBL" id="KAK4763494.1"/>
    </source>
</evidence>
<gene>
    <name evidence="2" type="ORF">SAY87_012932</name>
</gene>
<keyword evidence="3" id="KW-1185">Reference proteome</keyword>
<evidence type="ECO:0000256" key="1">
    <source>
        <dbReference type="SAM" id="MobiDB-lite"/>
    </source>
</evidence>
<feature type="compositionally biased region" description="Low complexity" evidence="1">
    <location>
        <begin position="48"/>
        <end position="59"/>
    </location>
</feature>
<dbReference type="Proteomes" id="UP001345219">
    <property type="component" value="Chromosome 11"/>
</dbReference>
<evidence type="ECO:0000313" key="3">
    <source>
        <dbReference type="Proteomes" id="UP001345219"/>
    </source>
</evidence>